<keyword evidence="7" id="KW-1185">Reference proteome</keyword>
<keyword evidence="1" id="KW-0547">Nucleotide-binding</keyword>
<dbReference type="Pfam" id="PF00580">
    <property type="entry name" value="UvrD-helicase"/>
    <property type="match status" value="1"/>
</dbReference>
<dbReference type="InterPro" id="IPR027417">
    <property type="entry name" value="P-loop_NTPase"/>
</dbReference>
<gene>
    <name evidence="6" type="ORF">HHL23_20740</name>
</gene>
<reference evidence="6 7" key="1">
    <citation type="submission" date="2020-04" db="EMBL/GenBank/DDBJ databases">
        <title>Chryseobacterium sp. RP-3-3 sp. nov., isolated from Jeju soil.</title>
        <authorList>
            <person name="Dahal R.H."/>
        </authorList>
    </citation>
    <scope>NUCLEOTIDE SEQUENCE [LARGE SCALE GENOMIC DNA]</scope>
    <source>
        <strain evidence="6 7">RP-3-3</strain>
    </source>
</reference>
<name>A0A7Y0FU62_9FLAO</name>
<accession>A0A7Y0FU62</accession>
<keyword evidence="2" id="KW-0378">Hydrolase</keyword>
<dbReference type="RefSeq" id="WP_169236650.1">
    <property type="nucleotide sequence ID" value="NZ_JABBGI010000040.1"/>
</dbReference>
<dbReference type="InterPro" id="IPR014016">
    <property type="entry name" value="UvrD-like_ATP-bd"/>
</dbReference>
<organism evidence="6 7">
    <name type="scientific">Chryseobacterium antibioticum</name>
    <dbReference type="NCBI Taxonomy" id="2728847"/>
    <lineage>
        <taxon>Bacteria</taxon>
        <taxon>Pseudomonadati</taxon>
        <taxon>Bacteroidota</taxon>
        <taxon>Flavobacteriia</taxon>
        <taxon>Flavobacteriales</taxon>
        <taxon>Weeksellaceae</taxon>
        <taxon>Chryseobacterium group</taxon>
        <taxon>Chryseobacterium</taxon>
    </lineage>
</organism>
<dbReference type="GO" id="GO:0005524">
    <property type="term" value="F:ATP binding"/>
    <property type="evidence" value="ECO:0007669"/>
    <property type="project" value="UniProtKB-KW"/>
</dbReference>
<evidence type="ECO:0000256" key="1">
    <source>
        <dbReference type="ARBA" id="ARBA00022741"/>
    </source>
</evidence>
<dbReference type="Proteomes" id="UP000544054">
    <property type="component" value="Unassembled WGS sequence"/>
</dbReference>
<dbReference type="SUPFAM" id="SSF52540">
    <property type="entry name" value="P-loop containing nucleoside triphosphate hydrolases"/>
    <property type="match status" value="1"/>
</dbReference>
<evidence type="ECO:0000313" key="7">
    <source>
        <dbReference type="Proteomes" id="UP000544054"/>
    </source>
</evidence>
<feature type="domain" description="UvrD-like helicase ATP-binding" evidence="5">
    <location>
        <begin position="22"/>
        <end position="113"/>
    </location>
</feature>
<proteinExistence type="predicted"/>
<evidence type="ECO:0000256" key="2">
    <source>
        <dbReference type="ARBA" id="ARBA00022801"/>
    </source>
</evidence>
<protein>
    <submittedName>
        <fullName evidence="6">AAA family ATPase</fullName>
    </submittedName>
</protein>
<comment type="caution">
    <text evidence="6">The sequence shown here is derived from an EMBL/GenBank/DDBJ whole genome shotgun (WGS) entry which is preliminary data.</text>
</comment>
<evidence type="ECO:0000256" key="3">
    <source>
        <dbReference type="ARBA" id="ARBA00022806"/>
    </source>
</evidence>
<dbReference type="GO" id="GO:0004386">
    <property type="term" value="F:helicase activity"/>
    <property type="evidence" value="ECO:0007669"/>
    <property type="project" value="UniProtKB-KW"/>
</dbReference>
<evidence type="ECO:0000256" key="4">
    <source>
        <dbReference type="ARBA" id="ARBA00022840"/>
    </source>
</evidence>
<keyword evidence="3" id="KW-0347">Helicase</keyword>
<sequence length="128" mass="14660">MDSKITPIEQIKQIIDDNQNAEKEFKNFVLQGGAGSGKTESLKQILEYITQNYPDKKGVCITLTNVAVDEIKARVGENNNFVVSTIHSFLNDLIKNYKKNIHEVIFEIFKVEKIVRNELIIGEDEKEF</sequence>
<dbReference type="AlphaFoldDB" id="A0A7Y0FU62"/>
<evidence type="ECO:0000259" key="5">
    <source>
        <dbReference type="Pfam" id="PF00580"/>
    </source>
</evidence>
<evidence type="ECO:0000313" key="6">
    <source>
        <dbReference type="EMBL" id="NML72194.1"/>
    </source>
</evidence>
<dbReference type="GO" id="GO:0016787">
    <property type="term" value="F:hydrolase activity"/>
    <property type="evidence" value="ECO:0007669"/>
    <property type="project" value="UniProtKB-KW"/>
</dbReference>
<keyword evidence="4" id="KW-0067">ATP-binding</keyword>
<dbReference type="Gene3D" id="3.40.50.300">
    <property type="entry name" value="P-loop containing nucleotide triphosphate hydrolases"/>
    <property type="match status" value="1"/>
</dbReference>
<dbReference type="EMBL" id="JABBGI010000040">
    <property type="protein sequence ID" value="NML72194.1"/>
    <property type="molecule type" value="Genomic_DNA"/>
</dbReference>